<sequence>MPSLFCSQLSHPGLCPAGCL</sequence>
<dbReference type="EMBL" id="GBXM01031235">
    <property type="protein sequence ID" value="JAH77342.1"/>
    <property type="molecule type" value="Transcribed_RNA"/>
</dbReference>
<evidence type="ECO:0000313" key="1">
    <source>
        <dbReference type="EMBL" id="JAH77342.1"/>
    </source>
</evidence>
<reference evidence="1" key="1">
    <citation type="submission" date="2014-11" db="EMBL/GenBank/DDBJ databases">
        <authorList>
            <person name="Amaro Gonzalez C."/>
        </authorList>
    </citation>
    <scope>NUCLEOTIDE SEQUENCE</scope>
</reference>
<organism evidence="1">
    <name type="scientific">Anguilla anguilla</name>
    <name type="common">European freshwater eel</name>
    <name type="synonym">Muraena anguilla</name>
    <dbReference type="NCBI Taxonomy" id="7936"/>
    <lineage>
        <taxon>Eukaryota</taxon>
        <taxon>Metazoa</taxon>
        <taxon>Chordata</taxon>
        <taxon>Craniata</taxon>
        <taxon>Vertebrata</taxon>
        <taxon>Euteleostomi</taxon>
        <taxon>Actinopterygii</taxon>
        <taxon>Neopterygii</taxon>
        <taxon>Teleostei</taxon>
        <taxon>Anguilliformes</taxon>
        <taxon>Anguillidae</taxon>
        <taxon>Anguilla</taxon>
    </lineage>
</organism>
<proteinExistence type="predicted"/>
<reference evidence="1" key="2">
    <citation type="journal article" date="2015" name="Fish Shellfish Immunol.">
        <title>Early steps in the European eel (Anguilla anguilla)-Vibrio vulnificus interaction in the gills: Role of the RtxA13 toxin.</title>
        <authorList>
            <person name="Callol A."/>
            <person name="Pajuelo D."/>
            <person name="Ebbesson L."/>
            <person name="Teles M."/>
            <person name="MacKenzie S."/>
            <person name="Amaro C."/>
        </authorList>
    </citation>
    <scope>NUCLEOTIDE SEQUENCE</scope>
</reference>
<name>A0A0E9VH02_ANGAN</name>
<protein>
    <submittedName>
        <fullName evidence="1">Uncharacterized protein</fullName>
    </submittedName>
</protein>
<accession>A0A0E9VH02</accession>
<dbReference type="AlphaFoldDB" id="A0A0E9VH02"/>